<dbReference type="PROSITE" id="PS50109">
    <property type="entry name" value="HIS_KIN"/>
    <property type="match status" value="1"/>
</dbReference>
<dbReference type="InterPro" id="IPR000700">
    <property type="entry name" value="PAS-assoc_C"/>
</dbReference>
<dbReference type="SMART" id="SM00387">
    <property type="entry name" value="HATPase_c"/>
    <property type="match status" value="1"/>
</dbReference>
<dbReference type="SUPFAM" id="SSF55874">
    <property type="entry name" value="ATPase domain of HSP90 chaperone/DNA topoisomerase II/histidine kinase"/>
    <property type="match status" value="1"/>
</dbReference>
<dbReference type="InterPro" id="IPR005467">
    <property type="entry name" value="His_kinase_dom"/>
</dbReference>
<dbReference type="PROSITE" id="PS50113">
    <property type="entry name" value="PAC"/>
    <property type="match status" value="1"/>
</dbReference>
<sequence length="459" mass="50669">MGENIPDYRAVFLNNAVPMCIIDDDGKLRSVNRAATDYFRGAPPDPDEISWLFSWGAGGGNTSVGNTSDGAPVLVATDVVPVSWQGGGARLLAAVDVTGHATESARLRRALDQIRVAEEGAGIGFWDSFVKENTLSVDSGWAHLIGYESEELGISFDEIFVDRIHPKDRSEVVAYFKRLYEGTAASGRAEFRMWHRDGRWIWIRSVCRVIAYDDDDTPVRVAGLHMDITQEHETLEALAEAKKKIILLSSVTRHDILNQVSVILMCDELVRGDTGVAPTPEKADHYWDMANAAAHTIERLISFTRDYDALGMEQPIWQSLARVVRNAEILLHGNGVPVNLICRELEVFADPLFEKVIYNLLENVRRHSEGANMVEIAFADGEDGGILTISDDGIGVPQEKKERIFERGYGTNTGLGLYLSREMLGITGISITECGTEGTGALFRMVIPRQHIRKSGNPA</sequence>
<gene>
    <name evidence="8" type="ORF">L0665_07445</name>
</gene>
<protein>
    <recommendedName>
        <fullName evidence="2">histidine kinase</fullName>
        <ecNumber evidence="2">2.7.13.3</ecNumber>
    </recommendedName>
</protein>
<dbReference type="SUPFAM" id="SSF55785">
    <property type="entry name" value="PYP-like sensor domain (PAS domain)"/>
    <property type="match status" value="1"/>
</dbReference>
<keyword evidence="9" id="KW-1185">Reference proteome</keyword>
<dbReference type="Gene3D" id="3.30.450.20">
    <property type="entry name" value="PAS domain"/>
    <property type="match status" value="1"/>
</dbReference>
<feature type="domain" description="Histidine kinase" evidence="6">
    <location>
        <begin position="353"/>
        <end position="451"/>
    </location>
</feature>
<dbReference type="EMBL" id="JAKELO010000002">
    <property type="protein sequence ID" value="MDE4908446.1"/>
    <property type="molecule type" value="Genomic_DNA"/>
</dbReference>
<dbReference type="Pfam" id="PF08447">
    <property type="entry name" value="PAS_3"/>
    <property type="match status" value="1"/>
</dbReference>
<dbReference type="Proteomes" id="UP001143747">
    <property type="component" value="Unassembled WGS sequence"/>
</dbReference>
<dbReference type="Pfam" id="PF13188">
    <property type="entry name" value="PAS_8"/>
    <property type="match status" value="1"/>
</dbReference>
<dbReference type="InterPro" id="IPR035965">
    <property type="entry name" value="PAS-like_dom_sf"/>
</dbReference>
<dbReference type="InterPro" id="IPR052162">
    <property type="entry name" value="Sensor_kinase/Photoreceptor"/>
</dbReference>
<dbReference type="PANTHER" id="PTHR43304">
    <property type="entry name" value="PHYTOCHROME-LIKE PROTEIN CPH1"/>
    <property type="match status" value="1"/>
</dbReference>
<dbReference type="InterPro" id="IPR000014">
    <property type="entry name" value="PAS"/>
</dbReference>
<reference evidence="8" key="1">
    <citation type="submission" date="2022-01" db="EMBL/GenBank/DDBJ databases">
        <title>Draft genome of Methanogenium marinum DSM 15558.</title>
        <authorList>
            <person name="Chen S.-C."/>
            <person name="You Y.-T."/>
        </authorList>
    </citation>
    <scope>NUCLEOTIDE SEQUENCE</scope>
    <source>
        <strain evidence="8">DSM 15558</strain>
    </source>
</reference>
<dbReference type="Gene3D" id="3.30.565.10">
    <property type="entry name" value="Histidine kinase-like ATPase, C-terminal domain"/>
    <property type="match status" value="1"/>
</dbReference>
<dbReference type="InterPro" id="IPR036890">
    <property type="entry name" value="HATPase_C_sf"/>
</dbReference>
<dbReference type="RefSeq" id="WP_274925074.1">
    <property type="nucleotide sequence ID" value="NZ_JAKELO010000002.1"/>
</dbReference>
<keyword evidence="4" id="KW-0808">Transferase</keyword>
<evidence type="ECO:0000256" key="4">
    <source>
        <dbReference type="ARBA" id="ARBA00022679"/>
    </source>
</evidence>
<evidence type="ECO:0000256" key="5">
    <source>
        <dbReference type="ARBA" id="ARBA00022777"/>
    </source>
</evidence>
<evidence type="ECO:0000313" key="9">
    <source>
        <dbReference type="Proteomes" id="UP001143747"/>
    </source>
</evidence>
<evidence type="ECO:0000313" key="8">
    <source>
        <dbReference type="EMBL" id="MDE4908446.1"/>
    </source>
</evidence>
<dbReference type="InterPro" id="IPR001610">
    <property type="entry name" value="PAC"/>
</dbReference>
<feature type="domain" description="PAC" evidence="7">
    <location>
        <begin position="187"/>
        <end position="240"/>
    </location>
</feature>
<dbReference type="InterPro" id="IPR013655">
    <property type="entry name" value="PAS_fold_3"/>
</dbReference>
<comment type="catalytic activity">
    <reaction evidence="1">
        <text>ATP + protein L-histidine = ADP + protein N-phospho-L-histidine.</text>
        <dbReference type="EC" id="2.7.13.3"/>
    </reaction>
</comment>
<evidence type="ECO:0000256" key="2">
    <source>
        <dbReference type="ARBA" id="ARBA00012438"/>
    </source>
</evidence>
<dbReference type="EC" id="2.7.13.3" evidence="2"/>
<dbReference type="InterPro" id="IPR004358">
    <property type="entry name" value="Sig_transdc_His_kin-like_C"/>
</dbReference>
<dbReference type="GO" id="GO:0004673">
    <property type="term" value="F:protein histidine kinase activity"/>
    <property type="evidence" value="ECO:0007669"/>
    <property type="project" value="UniProtKB-EC"/>
</dbReference>
<dbReference type="NCBIfam" id="TIGR00229">
    <property type="entry name" value="sensory_box"/>
    <property type="match status" value="1"/>
</dbReference>
<keyword evidence="5" id="KW-0418">Kinase</keyword>
<dbReference type="CDD" id="cd00075">
    <property type="entry name" value="HATPase"/>
    <property type="match status" value="1"/>
</dbReference>
<keyword evidence="3" id="KW-0597">Phosphoprotein</keyword>
<dbReference type="InterPro" id="IPR003594">
    <property type="entry name" value="HATPase_dom"/>
</dbReference>
<name>A0A9Q4KTH2_9EURY</name>
<dbReference type="PANTHER" id="PTHR43304:SF1">
    <property type="entry name" value="PAC DOMAIN-CONTAINING PROTEIN"/>
    <property type="match status" value="1"/>
</dbReference>
<comment type="caution">
    <text evidence="8">The sequence shown here is derived from an EMBL/GenBank/DDBJ whole genome shotgun (WGS) entry which is preliminary data.</text>
</comment>
<dbReference type="SMART" id="SM00086">
    <property type="entry name" value="PAC"/>
    <property type="match status" value="1"/>
</dbReference>
<accession>A0A9Q4KTH2</accession>
<dbReference type="AlphaFoldDB" id="A0A9Q4KTH2"/>
<evidence type="ECO:0000259" key="6">
    <source>
        <dbReference type="PROSITE" id="PS50109"/>
    </source>
</evidence>
<dbReference type="Pfam" id="PF02518">
    <property type="entry name" value="HATPase_c"/>
    <property type="match status" value="1"/>
</dbReference>
<evidence type="ECO:0000259" key="7">
    <source>
        <dbReference type="PROSITE" id="PS50113"/>
    </source>
</evidence>
<proteinExistence type="predicted"/>
<evidence type="ECO:0000256" key="1">
    <source>
        <dbReference type="ARBA" id="ARBA00000085"/>
    </source>
</evidence>
<organism evidence="8 9">
    <name type="scientific">Methanogenium marinum</name>
    <dbReference type="NCBI Taxonomy" id="348610"/>
    <lineage>
        <taxon>Archaea</taxon>
        <taxon>Methanobacteriati</taxon>
        <taxon>Methanobacteriota</taxon>
        <taxon>Stenosarchaea group</taxon>
        <taxon>Methanomicrobia</taxon>
        <taxon>Methanomicrobiales</taxon>
        <taxon>Methanomicrobiaceae</taxon>
        <taxon>Methanogenium</taxon>
    </lineage>
</organism>
<dbReference type="PRINTS" id="PR00344">
    <property type="entry name" value="BCTRLSENSOR"/>
</dbReference>
<dbReference type="CDD" id="cd00130">
    <property type="entry name" value="PAS"/>
    <property type="match status" value="1"/>
</dbReference>
<evidence type="ECO:0000256" key="3">
    <source>
        <dbReference type="ARBA" id="ARBA00022553"/>
    </source>
</evidence>